<organism evidence="4 5">
    <name type="scientific">Candidatus Nanohalobium constans</name>
    <dbReference type="NCBI Taxonomy" id="2565781"/>
    <lineage>
        <taxon>Archaea</taxon>
        <taxon>Candidatus Nanohalarchaeota</taxon>
        <taxon>Candidatus Nanohalobia</taxon>
        <taxon>Candidatus Nanohalobiales</taxon>
        <taxon>Candidatus Nanohalobiaceae</taxon>
        <taxon>Candidatus Nanohalobium</taxon>
    </lineage>
</organism>
<evidence type="ECO:0000256" key="2">
    <source>
        <dbReference type="ARBA" id="ARBA00022695"/>
    </source>
</evidence>
<gene>
    <name evidence="4" type="primary">nadM</name>
    <name evidence="4" type="ORF">LC1Nh_0141</name>
</gene>
<dbReference type="OrthoDB" id="264480at2157"/>
<dbReference type="AlphaFoldDB" id="A0A5Q0UGD2"/>
<reference evidence="5" key="1">
    <citation type="submission" date="2019-05" db="EMBL/GenBank/DDBJ databases">
        <title>Candidatus Nanohalobium constans, a novel model system to study the DPANN nano-sized archaea: genomic and physiological characterization of a nanoarchaeon co-cultured with its chitinotrophic host.</title>
        <authorList>
            <person name="La Cono V."/>
            <person name="Arcadi E."/>
            <person name="Crisafi F."/>
            <person name="Denaro R."/>
            <person name="La Spada G."/>
            <person name="Messina E."/>
            <person name="Smedile F."/>
            <person name="Toshchakov S.V."/>
            <person name="Shevchenko M.A."/>
            <person name="Golyshin P.N."/>
            <person name="Golyshina O.V."/>
            <person name="Ferrer M."/>
            <person name="Rohde M."/>
            <person name="Mushegian A."/>
            <person name="Sorokin D.Y."/>
            <person name="Giuliano L."/>
            <person name="Yakimov M.M."/>
        </authorList>
    </citation>
    <scope>NUCLEOTIDE SEQUENCE [LARGE SCALE GENOMIC DNA]</scope>
    <source>
        <strain evidence="5">LC1Nh</strain>
    </source>
</reference>
<evidence type="ECO:0000259" key="3">
    <source>
        <dbReference type="Pfam" id="PF01467"/>
    </source>
</evidence>
<dbReference type="EMBL" id="CP040089">
    <property type="protein sequence ID" value="QGA80049.1"/>
    <property type="molecule type" value="Genomic_DNA"/>
</dbReference>
<dbReference type="PANTHER" id="PTHR21342:SF0">
    <property type="entry name" value="BIFUNCTIONAL NMN ADENYLYLTRANSFERASE_NUDIX HYDROLASE"/>
    <property type="match status" value="1"/>
</dbReference>
<dbReference type="RefSeq" id="WP_153549787.1">
    <property type="nucleotide sequence ID" value="NZ_CP040089.1"/>
</dbReference>
<keyword evidence="1 4" id="KW-0808">Transferase</keyword>
<accession>A0A5Q0UGD2</accession>
<dbReference type="GeneID" id="42364522"/>
<evidence type="ECO:0000256" key="1">
    <source>
        <dbReference type="ARBA" id="ARBA00022679"/>
    </source>
</evidence>
<protein>
    <submittedName>
        <fullName evidence="4">Nicotinamide-nucleotide adenylyltransferase</fullName>
        <ecNumber evidence="4">2.7.7.1</ecNumber>
    </submittedName>
</protein>
<dbReference type="NCBIfam" id="TIGR00125">
    <property type="entry name" value="cyt_tran_rel"/>
    <property type="match status" value="1"/>
</dbReference>
<name>A0A5Q0UGD2_9ARCH</name>
<keyword evidence="2 4" id="KW-0548">Nucleotidyltransferase</keyword>
<dbReference type="Proteomes" id="UP000377803">
    <property type="component" value="Chromosome"/>
</dbReference>
<sequence length="174" mass="20076">MVSAFIGRFQPFHLGHKHVVDNHEGELVLVIGSSEKSRTDDNPLTAEERKEIIRGCFPDIKIFEVSDRESDKEWKEEVLEKTEADKIISGNERVRKIFEDEVEVAEPNMHQPEIYSGTEVRRRVNSGGEWSYLVPECAKDKIKQLEETIKKSGTQYEFEPGWKKENAFHGTADK</sequence>
<evidence type="ECO:0000313" key="5">
    <source>
        <dbReference type="Proteomes" id="UP000377803"/>
    </source>
</evidence>
<dbReference type="Gene3D" id="3.40.50.620">
    <property type="entry name" value="HUPs"/>
    <property type="match status" value="1"/>
</dbReference>
<feature type="domain" description="Cytidyltransferase-like" evidence="3">
    <location>
        <begin position="5"/>
        <end position="103"/>
    </location>
</feature>
<dbReference type="InterPro" id="IPR004821">
    <property type="entry name" value="Cyt_trans-like"/>
</dbReference>
<dbReference type="KEGG" id="ncon:LC1Nh_0141"/>
<dbReference type="GO" id="GO:0000309">
    <property type="term" value="F:nicotinamide-nucleotide adenylyltransferase activity"/>
    <property type="evidence" value="ECO:0007669"/>
    <property type="project" value="UniProtKB-EC"/>
</dbReference>
<dbReference type="EC" id="2.7.7.1" evidence="4"/>
<dbReference type="InterPro" id="IPR014729">
    <property type="entry name" value="Rossmann-like_a/b/a_fold"/>
</dbReference>
<keyword evidence="5" id="KW-1185">Reference proteome</keyword>
<proteinExistence type="predicted"/>
<dbReference type="SUPFAM" id="SSF52374">
    <property type="entry name" value="Nucleotidylyl transferase"/>
    <property type="match status" value="1"/>
</dbReference>
<dbReference type="Pfam" id="PF01467">
    <property type="entry name" value="CTP_transf_like"/>
    <property type="match status" value="1"/>
</dbReference>
<evidence type="ECO:0000313" key="4">
    <source>
        <dbReference type="EMBL" id="QGA80049.1"/>
    </source>
</evidence>
<dbReference type="PANTHER" id="PTHR21342">
    <property type="entry name" value="PHOSPHOPANTETHEINE ADENYLYLTRANSFERASE"/>
    <property type="match status" value="1"/>
</dbReference>